<feature type="transmembrane region" description="Helical" evidence="3">
    <location>
        <begin position="94"/>
        <end position="112"/>
    </location>
</feature>
<dbReference type="Pfam" id="PF00892">
    <property type="entry name" value="EamA"/>
    <property type="match status" value="2"/>
</dbReference>
<evidence type="ECO:0000259" key="4">
    <source>
        <dbReference type="Pfam" id="PF00892"/>
    </source>
</evidence>
<feature type="domain" description="EamA" evidence="4">
    <location>
        <begin position="8"/>
        <end position="135"/>
    </location>
</feature>
<keyword evidence="6" id="KW-1185">Reference proteome</keyword>
<name>A0A1H0YL30_9LACT</name>
<dbReference type="RefSeq" id="WP_089975810.1">
    <property type="nucleotide sequence ID" value="NZ_CP084916.1"/>
</dbReference>
<feature type="domain" description="EamA" evidence="4">
    <location>
        <begin position="149"/>
        <end position="281"/>
    </location>
</feature>
<accession>A0A1H0YL30</accession>
<comment type="similarity">
    <text evidence="2">Belongs to the EamA transporter family.</text>
</comment>
<keyword evidence="3" id="KW-0812">Transmembrane</keyword>
<gene>
    <name evidence="5" type="ORF">SAMN04487752_1013</name>
</gene>
<feature type="transmembrane region" description="Helical" evidence="3">
    <location>
        <begin position="180"/>
        <end position="197"/>
    </location>
</feature>
<feature type="transmembrane region" description="Helical" evidence="3">
    <location>
        <begin position="241"/>
        <end position="260"/>
    </location>
</feature>
<protein>
    <submittedName>
        <fullName evidence="5">RarD protein</fullName>
    </submittedName>
</protein>
<evidence type="ECO:0000313" key="5">
    <source>
        <dbReference type="EMBL" id="SDQ15808.1"/>
    </source>
</evidence>
<feature type="transmembrane region" description="Helical" evidence="3">
    <location>
        <begin position="62"/>
        <end position="82"/>
    </location>
</feature>
<dbReference type="GO" id="GO:0016020">
    <property type="term" value="C:membrane"/>
    <property type="evidence" value="ECO:0007669"/>
    <property type="project" value="InterPro"/>
</dbReference>
<feature type="transmembrane region" description="Helical" evidence="3">
    <location>
        <begin position="7"/>
        <end position="26"/>
    </location>
</feature>
<dbReference type="Proteomes" id="UP000199481">
    <property type="component" value="Unassembled WGS sequence"/>
</dbReference>
<proteinExistence type="inferred from homology"/>
<dbReference type="Gene3D" id="1.10.3730.20">
    <property type="match status" value="1"/>
</dbReference>
<dbReference type="AlphaFoldDB" id="A0A1H0YL30"/>
<feature type="transmembrane region" description="Helical" evidence="3">
    <location>
        <begin position="32"/>
        <end position="50"/>
    </location>
</feature>
<dbReference type="InterPro" id="IPR000620">
    <property type="entry name" value="EamA_dom"/>
</dbReference>
<keyword evidence="3" id="KW-1133">Transmembrane helix</keyword>
<comment type="subcellular location">
    <subcellularLocation>
        <location evidence="1">Endomembrane system</location>
        <topology evidence="1">Multi-pass membrane protein</topology>
    </subcellularLocation>
</comment>
<reference evidence="6" key="1">
    <citation type="submission" date="2016-10" db="EMBL/GenBank/DDBJ databases">
        <authorList>
            <person name="Varghese N."/>
            <person name="Submissions S."/>
        </authorList>
    </citation>
    <scope>NUCLEOTIDE SEQUENCE [LARGE SCALE GENOMIC DNA]</scope>
    <source>
        <strain evidence="6">MPL-11</strain>
    </source>
</reference>
<evidence type="ECO:0000256" key="2">
    <source>
        <dbReference type="ARBA" id="ARBA00007362"/>
    </source>
</evidence>
<keyword evidence="3" id="KW-0472">Membrane</keyword>
<dbReference type="PANTHER" id="PTHR22911">
    <property type="entry name" value="ACYL-MALONYL CONDENSING ENZYME-RELATED"/>
    <property type="match status" value="1"/>
</dbReference>
<dbReference type="OrthoDB" id="9814238at2"/>
<dbReference type="InterPro" id="IPR037185">
    <property type="entry name" value="EmrE-like"/>
</dbReference>
<evidence type="ECO:0000256" key="3">
    <source>
        <dbReference type="SAM" id="Phobius"/>
    </source>
</evidence>
<organism evidence="5 6">
    <name type="scientific">Carnobacterium viridans</name>
    <dbReference type="NCBI Taxonomy" id="174587"/>
    <lineage>
        <taxon>Bacteria</taxon>
        <taxon>Bacillati</taxon>
        <taxon>Bacillota</taxon>
        <taxon>Bacilli</taxon>
        <taxon>Lactobacillales</taxon>
        <taxon>Carnobacteriaceae</taxon>
        <taxon>Carnobacterium</taxon>
    </lineage>
</organism>
<feature type="transmembrane region" description="Helical" evidence="3">
    <location>
        <begin position="121"/>
        <end position="138"/>
    </location>
</feature>
<dbReference type="PANTHER" id="PTHR22911:SF102">
    <property type="entry name" value="MEMBRANE PROTEIN"/>
    <property type="match status" value="1"/>
</dbReference>
<evidence type="ECO:0000313" key="6">
    <source>
        <dbReference type="Proteomes" id="UP000199481"/>
    </source>
</evidence>
<dbReference type="EMBL" id="FNJW01000008">
    <property type="protein sequence ID" value="SDQ15808.1"/>
    <property type="molecule type" value="Genomic_DNA"/>
</dbReference>
<dbReference type="SUPFAM" id="SSF103481">
    <property type="entry name" value="Multidrug resistance efflux transporter EmrE"/>
    <property type="match status" value="2"/>
</dbReference>
<sequence length="299" mass="32421">MGIEKVKVVIAMLLFGSIGLMVKNIELTSSEIALYRGVLGSLFLLVFMLFKRNKVSYGMLKKNAVVLFFSGTAIGLNWILLFEAYNYTTIANATLSYYFAPVIVMVVSPFLLKEKWMLNKVGSILVAMLGMFLVVGTSNQSSGGHTHSIGIIYGLGAAILYASVIMLNKFVKDLTSLESTMIQLMVASVILAPYVFFTQGFDVVGITITSVPYLIVLGIVHTGLAYVLYFSAMQKLKSQTVALLSYIDPVAAVIMSALFLGEAMSGIQVVGGALILSSTFIGGLKWPKKTSVTLEEKIK</sequence>
<feature type="transmembrane region" description="Helical" evidence="3">
    <location>
        <begin position="203"/>
        <end position="229"/>
    </location>
</feature>
<feature type="transmembrane region" description="Helical" evidence="3">
    <location>
        <begin position="266"/>
        <end position="284"/>
    </location>
</feature>
<feature type="transmembrane region" description="Helical" evidence="3">
    <location>
        <begin position="150"/>
        <end position="168"/>
    </location>
</feature>
<evidence type="ECO:0000256" key="1">
    <source>
        <dbReference type="ARBA" id="ARBA00004127"/>
    </source>
</evidence>